<accession>A0A928V2P9</accession>
<dbReference type="SUPFAM" id="SSF54637">
    <property type="entry name" value="Thioesterase/thiol ester dehydrase-isomerase"/>
    <property type="match status" value="1"/>
</dbReference>
<reference evidence="1" key="1">
    <citation type="submission" date="2018-07" db="EMBL/GenBank/DDBJ databases">
        <title>Genome assembly of strain Ka43.</title>
        <authorList>
            <person name="Kukolya J."/>
            <person name="Nagy I."/>
            <person name="Horvath B."/>
            <person name="Toth A."/>
        </authorList>
    </citation>
    <scope>NUCLEOTIDE SEQUENCE</scope>
    <source>
        <strain evidence="1">KB43</strain>
    </source>
</reference>
<name>A0A928V2P9_9GAMM</name>
<proteinExistence type="predicted"/>
<comment type="caution">
    <text evidence="1">The sequence shown here is derived from an EMBL/GenBank/DDBJ whole genome shotgun (WGS) entry which is preliminary data.</text>
</comment>
<dbReference type="EMBL" id="PRDL01000001">
    <property type="protein sequence ID" value="MBE8715851.1"/>
    <property type="molecule type" value="Genomic_DNA"/>
</dbReference>
<dbReference type="InterPro" id="IPR029069">
    <property type="entry name" value="HotDog_dom_sf"/>
</dbReference>
<dbReference type="Gene3D" id="3.10.129.10">
    <property type="entry name" value="Hotdog Thioesterase"/>
    <property type="match status" value="1"/>
</dbReference>
<organism evidence="1 2">
    <name type="scientific">Cellvibrio polysaccharolyticus</name>
    <dbReference type="NCBI Taxonomy" id="2082724"/>
    <lineage>
        <taxon>Bacteria</taxon>
        <taxon>Pseudomonadati</taxon>
        <taxon>Pseudomonadota</taxon>
        <taxon>Gammaproteobacteria</taxon>
        <taxon>Cellvibrionales</taxon>
        <taxon>Cellvibrionaceae</taxon>
        <taxon>Cellvibrio</taxon>
    </lineage>
</organism>
<gene>
    <name evidence="1" type="ORF">C4F51_01445</name>
</gene>
<dbReference type="AlphaFoldDB" id="A0A928V2P9"/>
<sequence length="163" mass="17581">MKPVVTHYEPFCESLPITQDIAALLPHAAPMILIDSLLESTENVLLCRANSHLKADNPLRIDGVLSVFAGVEYAAQAMAVHGRLSREATASPPVRGFVAVASKLEAHAEQLDAIASPLQIRVERVASNHDSSLYTFSLHAEQQLLLEGQLMAVLEAAENTTGF</sequence>
<evidence type="ECO:0000313" key="2">
    <source>
        <dbReference type="Proteomes" id="UP000652567"/>
    </source>
</evidence>
<dbReference type="Proteomes" id="UP000652567">
    <property type="component" value="Unassembled WGS sequence"/>
</dbReference>
<dbReference type="Pfam" id="PF22817">
    <property type="entry name" value="ApeP-like"/>
    <property type="match status" value="1"/>
</dbReference>
<dbReference type="InterPro" id="IPR016776">
    <property type="entry name" value="ApeP-like_dehydratase"/>
</dbReference>
<protein>
    <submittedName>
        <fullName evidence="1">Hydroxymyristoyl-ACP dehydratase</fullName>
    </submittedName>
</protein>
<keyword evidence="2" id="KW-1185">Reference proteome</keyword>
<evidence type="ECO:0000313" key="1">
    <source>
        <dbReference type="EMBL" id="MBE8715851.1"/>
    </source>
</evidence>